<feature type="region of interest" description="Disordered" evidence="1">
    <location>
        <begin position="879"/>
        <end position="911"/>
    </location>
</feature>
<name>A0AAU9K1R8_9CILI</name>
<organism evidence="2 3">
    <name type="scientific">Blepharisma stoltei</name>
    <dbReference type="NCBI Taxonomy" id="1481888"/>
    <lineage>
        <taxon>Eukaryota</taxon>
        <taxon>Sar</taxon>
        <taxon>Alveolata</taxon>
        <taxon>Ciliophora</taxon>
        <taxon>Postciliodesmatophora</taxon>
        <taxon>Heterotrichea</taxon>
        <taxon>Heterotrichida</taxon>
        <taxon>Blepharismidae</taxon>
        <taxon>Blepharisma</taxon>
    </lineage>
</organism>
<gene>
    <name evidence="2" type="ORF">BSTOLATCC_MIC44511</name>
</gene>
<feature type="compositionally biased region" description="Polar residues" evidence="1">
    <location>
        <begin position="845"/>
        <end position="857"/>
    </location>
</feature>
<reference evidence="2" key="1">
    <citation type="submission" date="2021-09" db="EMBL/GenBank/DDBJ databases">
        <authorList>
            <consortium name="AG Swart"/>
            <person name="Singh M."/>
            <person name="Singh A."/>
            <person name="Seah K."/>
            <person name="Emmerich C."/>
        </authorList>
    </citation>
    <scope>NUCLEOTIDE SEQUENCE</scope>
    <source>
        <strain evidence="2">ATCC30299</strain>
    </source>
</reference>
<dbReference type="EMBL" id="CAJZBQ010000044">
    <property type="protein sequence ID" value="CAG9327889.1"/>
    <property type="molecule type" value="Genomic_DNA"/>
</dbReference>
<feature type="region of interest" description="Disordered" evidence="1">
    <location>
        <begin position="832"/>
        <end position="857"/>
    </location>
</feature>
<evidence type="ECO:0000256" key="1">
    <source>
        <dbReference type="SAM" id="MobiDB-lite"/>
    </source>
</evidence>
<evidence type="ECO:0000313" key="2">
    <source>
        <dbReference type="EMBL" id="CAG9327889.1"/>
    </source>
</evidence>
<dbReference type="Proteomes" id="UP001162131">
    <property type="component" value="Unassembled WGS sequence"/>
</dbReference>
<proteinExistence type="predicted"/>
<keyword evidence="3" id="KW-1185">Reference proteome</keyword>
<dbReference type="AlphaFoldDB" id="A0AAU9K1R8"/>
<sequence>MKPFLKDDDFFLTSTNVKNYPKHPQPLDSNLEDFIKLRQAQTLVESTGFELSHSSLSNSLSQSKLDKIHQKLSSKLSRTLKAKFLKEKSQELLESEPILKHRYEKLKEKVSITSVKGQYNKIPIKPGFSFFDCLIKAPKADITELNQNIPESLYYTDRLYFLFTNPNGKVQCTTDIINYKFMQIVEKYRKDSEDLDIFDHIAAIMRGRDEQIQNMQKFLFDWNQFKVKMIGNETNPGSLMQRYIKVPGGKPSVTRLHYFSHIKGNKANFAYFAKRLDIEEEITESNIQKCAVNMDKPETLEIYKISGPALKPFEKEAKNLVTYLNKGYNLRIQEIILDYLRDSNGVVWLCGCKSIKIDESTLANSLQPVEEWWPNSQKNKPVNSEELEEKKKGLISFVHCKLCRLHYPNNELSHLVSVRMLMLYKVHVTQRMDLPWDTSHLKLTTADLLSQSVRICQFCYLLVTSEFELIKIEEKMAEALHIPKTILGYEEDPALKIQLQFLPKKLVQWRVLLHPIRLFDIKTVKSSNDIRLSLNFAGNITSYPLNWKIEEYYGQKCINLEFTRVHYLFLPEDKNLKEFLASNSLEVVIHIGEFIFAHSKGNIFGEMPINLPIDTAMYQQNQIILFNHSNHPTFNLALIVGFSCDKIISSKKIKVKLAKHQNIYIPVDSFITADPLPKEWMELYGDEKISDHSLYSGQLADEVLYTPHLSKEDLRKMEDIAGSYNSHVKMMRISSAKSFGSLHENSHKKMVIEEKAEKRSIKEIKKKKTKKITSLKLYIPEDILEEKYYREANGIATSKPLNPETREIIEKAPLYPDSKRKIIDQNSNQIVLSTRSSRRSRDSTNYESSGYSLSSTRNSRIARLEKQKFLISQYSGSFSEINNPERQGKPKSSILQPKMSLPLKKEKHDTSKESINLDYVKEIQEGADVDKEIIEGIETIVST</sequence>
<evidence type="ECO:0000313" key="3">
    <source>
        <dbReference type="Proteomes" id="UP001162131"/>
    </source>
</evidence>
<comment type="caution">
    <text evidence="2">The sequence shown here is derived from an EMBL/GenBank/DDBJ whole genome shotgun (WGS) entry which is preliminary data.</text>
</comment>
<accession>A0AAU9K1R8</accession>
<protein>
    <submittedName>
        <fullName evidence="2">Uncharacterized protein</fullName>
    </submittedName>
</protein>